<reference evidence="1 2" key="1">
    <citation type="submission" date="2019-08" db="EMBL/GenBank/DDBJ databases">
        <title>Highly reduced genomes of protist endosymbionts show evolutionary convergence.</title>
        <authorList>
            <person name="George E."/>
            <person name="Husnik F."/>
            <person name="Tashyreva D."/>
            <person name="Prokopchuk G."/>
            <person name="Horak A."/>
            <person name="Kwong W.K."/>
            <person name="Lukes J."/>
            <person name="Keeling P.J."/>
        </authorList>
    </citation>
    <scope>NUCLEOTIDE SEQUENCE [LARGE SCALE GENOMIC DNA]</scope>
    <source>
        <strain evidence="1">1604HC</strain>
    </source>
</reference>
<dbReference type="RefSeq" id="WP_148972291.1">
    <property type="nucleotide sequence ID" value="NZ_CP043314.1"/>
</dbReference>
<sequence length="224" mass="25417">MNIINKCFALCVLFSFVNKPNASSLELELGALNKVIRKEAYHYAENYAENSKEFKLGNTLGIAFDSNGMNENKLNTGIRLGIDICKIYAKEARYNHITNEYDSDDKSDYEKTGYDKSDYEKIGFVAIFFAGTSLNFRPFSSVGKLRLRVYPGICLSQNILNNNNFFLKIGLSVCYDISKNLYSFISLEKNVFFASESYGKGFDYDAKSSFSFLKFGIAINRTIK</sequence>
<evidence type="ECO:0000313" key="2">
    <source>
        <dbReference type="Proteomes" id="UP000324924"/>
    </source>
</evidence>
<keyword evidence="2" id="KW-1185">Reference proteome</keyword>
<proteinExistence type="predicted"/>
<accession>A0A5C0UGH2</accession>
<name>A0A5C0UGH2_9PROT</name>
<dbReference type="Proteomes" id="UP000324924">
    <property type="component" value="Chromosome"/>
</dbReference>
<evidence type="ECO:0000313" key="1">
    <source>
        <dbReference type="EMBL" id="QEK39168.1"/>
    </source>
</evidence>
<dbReference type="AlphaFoldDB" id="A0A5C0UGH2"/>
<gene>
    <name evidence="1" type="ORF">FZC36_01845</name>
</gene>
<dbReference type="KEGG" id="nabu:FZC36_01845"/>
<dbReference type="Gene3D" id="2.40.160.20">
    <property type="match status" value="1"/>
</dbReference>
<protein>
    <submittedName>
        <fullName evidence="1">Uncharacterized protein</fullName>
    </submittedName>
</protein>
<dbReference type="EMBL" id="CP043314">
    <property type="protein sequence ID" value="QEK39168.1"/>
    <property type="molecule type" value="Genomic_DNA"/>
</dbReference>
<organism evidence="1 2">
    <name type="scientific">Candidatus Nesciobacter abundans</name>
    <dbReference type="NCBI Taxonomy" id="2601668"/>
    <lineage>
        <taxon>Bacteria</taxon>
        <taxon>Pseudomonadati</taxon>
        <taxon>Pseudomonadota</taxon>
        <taxon>Alphaproteobacteria</taxon>
        <taxon>Holosporales</taxon>
        <taxon>Holosporaceae</taxon>
        <taxon>Candidatus Nesciobacter</taxon>
    </lineage>
</organism>